<dbReference type="OrthoDB" id="8454475at2"/>
<protein>
    <submittedName>
        <fullName evidence="1">Uncharacterized protein</fullName>
    </submittedName>
</protein>
<proteinExistence type="predicted"/>
<accession>A0A1I6PRX0</accession>
<gene>
    <name evidence="1" type="ORF">SAMN04488050_101726</name>
</gene>
<organism evidence="1 2">
    <name type="scientific">Alloyangia pacifica</name>
    <dbReference type="NCBI Taxonomy" id="311180"/>
    <lineage>
        <taxon>Bacteria</taxon>
        <taxon>Pseudomonadati</taxon>
        <taxon>Pseudomonadota</taxon>
        <taxon>Alphaproteobacteria</taxon>
        <taxon>Rhodobacterales</taxon>
        <taxon>Roseobacteraceae</taxon>
        <taxon>Alloyangia</taxon>
    </lineage>
</organism>
<reference evidence="2" key="1">
    <citation type="submission" date="2016-10" db="EMBL/GenBank/DDBJ databases">
        <authorList>
            <person name="Varghese N."/>
            <person name="Submissions S."/>
        </authorList>
    </citation>
    <scope>NUCLEOTIDE SEQUENCE [LARGE SCALE GENOMIC DNA]</scope>
    <source>
        <strain evidence="2">DSM 26894</strain>
    </source>
</reference>
<evidence type="ECO:0000313" key="1">
    <source>
        <dbReference type="EMBL" id="SFS42941.1"/>
    </source>
</evidence>
<dbReference type="AlphaFoldDB" id="A0A1I6PRX0"/>
<name>A0A1I6PRX0_9RHOB</name>
<dbReference type="EMBL" id="FOZW01000001">
    <property type="protein sequence ID" value="SFS42941.1"/>
    <property type="molecule type" value="Genomic_DNA"/>
</dbReference>
<sequence>MPHGLRPGDLTTNPVDFTGFADSMAEAMEEELDALLGLDGLPPVSKDESDREVRDRRRFMIAIARGVVRHLAERHDALTVTHDGDTRTVAIDTEQI</sequence>
<dbReference type="Proteomes" id="UP000199392">
    <property type="component" value="Unassembled WGS sequence"/>
</dbReference>
<dbReference type="RefSeq" id="WP_092421904.1">
    <property type="nucleotide sequence ID" value="NZ_FNCL01000002.1"/>
</dbReference>
<evidence type="ECO:0000313" key="2">
    <source>
        <dbReference type="Proteomes" id="UP000199392"/>
    </source>
</evidence>
<dbReference type="STRING" id="311180.SAMN04488050_101726"/>
<keyword evidence="2" id="KW-1185">Reference proteome</keyword>